<organism evidence="10 11">
    <name type="scientific">Linnemannia gamsii</name>
    <dbReference type="NCBI Taxonomy" id="64522"/>
    <lineage>
        <taxon>Eukaryota</taxon>
        <taxon>Fungi</taxon>
        <taxon>Fungi incertae sedis</taxon>
        <taxon>Mucoromycota</taxon>
        <taxon>Mortierellomycotina</taxon>
        <taxon>Mortierellomycetes</taxon>
        <taxon>Mortierellales</taxon>
        <taxon>Mortierellaceae</taxon>
        <taxon>Linnemannia</taxon>
    </lineage>
</organism>
<dbReference type="InterPro" id="IPR001841">
    <property type="entry name" value="Znf_RING"/>
</dbReference>
<evidence type="ECO:0000256" key="3">
    <source>
        <dbReference type="ARBA" id="ARBA00022723"/>
    </source>
</evidence>
<comment type="caution">
    <text evidence="10">The sequence shown here is derived from an EMBL/GenBank/DDBJ whole genome shotgun (WGS) entry which is preliminary data.</text>
</comment>
<keyword evidence="2" id="KW-0812">Transmembrane</keyword>
<dbReference type="Proteomes" id="UP000823405">
    <property type="component" value="Unassembled WGS sequence"/>
</dbReference>
<protein>
    <recommendedName>
        <fullName evidence="9">RING-type domain-containing protein</fullName>
    </recommendedName>
</protein>
<evidence type="ECO:0000313" key="11">
    <source>
        <dbReference type="Proteomes" id="UP000823405"/>
    </source>
</evidence>
<keyword evidence="7" id="KW-0472">Membrane</keyword>
<keyword evidence="5" id="KW-0862">Zinc</keyword>
<dbReference type="CDD" id="cd16473">
    <property type="entry name" value="RING-H2_RNF103"/>
    <property type="match status" value="1"/>
</dbReference>
<dbReference type="PANTHER" id="PTHR47168">
    <property type="entry name" value="RING ZINC FINGER DOMAIN SUPERFAMILY PROTEIN-RELATED"/>
    <property type="match status" value="1"/>
</dbReference>
<proteinExistence type="predicted"/>
<evidence type="ECO:0000256" key="5">
    <source>
        <dbReference type="ARBA" id="ARBA00022833"/>
    </source>
</evidence>
<feature type="domain" description="RING-type" evidence="9">
    <location>
        <begin position="40"/>
        <end position="82"/>
    </location>
</feature>
<evidence type="ECO:0000256" key="8">
    <source>
        <dbReference type="PROSITE-ProRule" id="PRU00175"/>
    </source>
</evidence>
<dbReference type="SUPFAM" id="SSF57850">
    <property type="entry name" value="RING/U-box"/>
    <property type="match status" value="1"/>
</dbReference>
<evidence type="ECO:0000256" key="1">
    <source>
        <dbReference type="ARBA" id="ARBA00004167"/>
    </source>
</evidence>
<dbReference type="PROSITE" id="PS50089">
    <property type="entry name" value="ZF_RING_2"/>
    <property type="match status" value="1"/>
</dbReference>
<dbReference type="PANTHER" id="PTHR47168:SF1">
    <property type="entry name" value="OS02G0798600 PROTEIN"/>
    <property type="match status" value="1"/>
</dbReference>
<keyword evidence="3" id="KW-0479">Metal-binding</keyword>
<name>A0A9P6RD74_9FUNG</name>
<reference evidence="10" key="1">
    <citation type="journal article" date="2020" name="Fungal Divers.">
        <title>Resolving the Mortierellaceae phylogeny through synthesis of multi-gene phylogenetics and phylogenomics.</title>
        <authorList>
            <person name="Vandepol N."/>
            <person name="Liber J."/>
            <person name="Desiro A."/>
            <person name="Na H."/>
            <person name="Kennedy M."/>
            <person name="Barry K."/>
            <person name="Grigoriev I.V."/>
            <person name="Miller A.N."/>
            <person name="O'Donnell K."/>
            <person name="Stajich J.E."/>
            <person name="Bonito G."/>
        </authorList>
    </citation>
    <scope>NUCLEOTIDE SEQUENCE</scope>
    <source>
        <strain evidence="10">NVP60</strain>
    </source>
</reference>
<dbReference type="InterPro" id="IPR013083">
    <property type="entry name" value="Znf_RING/FYVE/PHD"/>
</dbReference>
<dbReference type="AlphaFoldDB" id="A0A9P6RD74"/>
<dbReference type="InterPro" id="IPR051653">
    <property type="entry name" value="E3_ligase_sorting_rcpt"/>
</dbReference>
<dbReference type="OrthoDB" id="8062037at2759"/>
<gene>
    <name evidence="10" type="ORF">BGZ97_006852</name>
</gene>
<dbReference type="EMBL" id="JAAAIN010000303">
    <property type="protein sequence ID" value="KAG0316438.1"/>
    <property type="molecule type" value="Genomic_DNA"/>
</dbReference>
<keyword evidence="11" id="KW-1185">Reference proteome</keyword>
<dbReference type="SMART" id="SM00184">
    <property type="entry name" value="RING"/>
    <property type="match status" value="1"/>
</dbReference>
<comment type="subcellular location">
    <subcellularLocation>
        <location evidence="1">Membrane</location>
        <topology evidence="1">Single-pass membrane protein</topology>
    </subcellularLocation>
</comment>
<sequence length="122" mass="13559">MMQKTPVLPSSSIAIPMNLEETACELSAPAATPSVSEDLCSICLGEYVPDDRLRVLPCGHEYHAECVDVWLTLKSTHCPLCKYDLLKDVVPITPATPMHIVEMPYWSADSLDHLIVRSQQHL</sequence>
<dbReference type="Pfam" id="PF13639">
    <property type="entry name" value="zf-RING_2"/>
    <property type="match status" value="1"/>
</dbReference>
<keyword evidence="6" id="KW-1133">Transmembrane helix</keyword>
<evidence type="ECO:0000256" key="2">
    <source>
        <dbReference type="ARBA" id="ARBA00022692"/>
    </source>
</evidence>
<evidence type="ECO:0000256" key="7">
    <source>
        <dbReference type="ARBA" id="ARBA00023136"/>
    </source>
</evidence>
<evidence type="ECO:0000256" key="4">
    <source>
        <dbReference type="ARBA" id="ARBA00022771"/>
    </source>
</evidence>
<dbReference type="FunFam" id="3.30.40.10:FF:000388">
    <property type="entry name" value="Putative RING zinc finger domain superfamily protein"/>
    <property type="match status" value="1"/>
</dbReference>
<evidence type="ECO:0000259" key="9">
    <source>
        <dbReference type="PROSITE" id="PS50089"/>
    </source>
</evidence>
<dbReference type="GO" id="GO:0008270">
    <property type="term" value="F:zinc ion binding"/>
    <property type="evidence" value="ECO:0007669"/>
    <property type="project" value="UniProtKB-KW"/>
</dbReference>
<evidence type="ECO:0000313" key="10">
    <source>
        <dbReference type="EMBL" id="KAG0316438.1"/>
    </source>
</evidence>
<evidence type="ECO:0000256" key="6">
    <source>
        <dbReference type="ARBA" id="ARBA00022989"/>
    </source>
</evidence>
<accession>A0A9P6RD74</accession>
<keyword evidence="4 8" id="KW-0863">Zinc-finger</keyword>
<dbReference type="Gene3D" id="3.30.40.10">
    <property type="entry name" value="Zinc/RING finger domain, C3HC4 (zinc finger)"/>
    <property type="match status" value="1"/>
</dbReference>
<dbReference type="GO" id="GO:0016020">
    <property type="term" value="C:membrane"/>
    <property type="evidence" value="ECO:0007669"/>
    <property type="project" value="UniProtKB-SubCell"/>
</dbReference>